<dbReference type="EMBL" id="JABMCI010000067">
    <property type="protein sequence ID" value="NUU18477.1"/>
    <property type="molecule type" value="Genomic_DNA"/>
</dbReference>
<keyword evidence="2" id="KW-1185">Reference proteome</keyword>
<organism evidence="1 2">
    <name type="scientific">Cellulomonas humilata</name>
    <dbReference type="NCBI Taxonomy" id="144055"/>
    <lineage>
        <taxon>Bacteria</taxon>
        <taxon>Bacillati</taxon>
        <taxon>Actinomycetota</taxon>
        <taxon>Actinomycetes</taxon>
        <taxon>Micrococcales</taxon>
        <taxon>Cellulomonadaceae</taxon>
        <taxon>Cellulomonas</taxon>
    </lineage>
</organism>
<evidence type="ECO:0000313" key="2">
    <source>
        <dbReference type="Proteomes" id="UP000565724"/>
    </source>
</evidence>
<evidence type="ECO:0000313" key="1">
    <source>
        <dbReference type="EMBL" id="NUU18477.1"/>
    </source>
</evidence>
<dbReference type="Proteomes" id="UP000565724">
    <property type="component" value="Unassembled WGS sequence"/>
</dbReference>
<dbReference type="AlphaFoldDB" id="A0A7Y6A2G2"/>
<reference evidence="1 2" key="1">
    <citation type="submission" date="2020-05" db="EMBL/GenBank/DDBJ databases">
        <title>Genome Sequencing of Type Strains.</title>
        <authorList>
            <person name="Lemaire J.F."/>
            <person name="Inderbitzin P."/>
            <person name="Gregorio O.A."/>
            <person name="Collins S.B."/>
            <person name="Wespe N."/>
            <person name="Knight-Connoni V."/>
        </authorList>
    </citation>
    <scope>NUCLEOTIDE SEQUENCE [LARGE SCALE GENOMIC DNA]</scope>
    <source>
        <strain evidence="1 2">ATCC 25174</strain>
    </source>
</reference>
<comment type="caution">
    <text evidence="1">The sequence shown here is derived from an EMBL/GenBank/DDBJ whole genome shotgun (WGS) entry which is preliminary data.</text>
</comment>
<sequence>MSEDPFAPEPFLIVLGKVVMELAILESSLIGLIGQLRPSADASGDHFIKKVYASTTATIRSELAATATRHEDNHPAVVALSEGFGALADRRNLFIHGVWTDFDPERNSATITKQDAGVRRSKKLADARVSTTITLEEFLTFADEVERLNRETARIWAGIRGAEVADVADGEPPRDPAR</sequence>
<name>A0A7Y6A2G2_9CELL</name>
<proteinExistence type="predicted"/>
<gene>
    <name evidence="1" type="ORF">HP550_14565</name>
</gene>
<protein>
    <submittedName>
        <fullName evidence="1">Uncharacterized protein</fullName>
    </submittedName>
</protein>
<dbReference type="RefSeq" id="WP_175348398.1">
    <property type="nucleotide sequence ID" value="NZ_JABMCI010000067.1"/>
</dbReference>
<accession>A0A7Y6A2G2</accession>